<gene>
    <name evidence="2" type="ORF">FK529_05710</name>
</gene>
<proteinExistence type="predicted"/>
<dbReference type="AlphaFoldDB" id="A0A5C5RFW2"/>
<evidence type="ECO:0000313" key="3">
    <source>
        <dbReference type="Proteomes" id="UP000317291"/>
    </source>
</evidence>
<sequence>MSIKILRLAARLTLDDVAERMADFGEAPARGTLSAIENGHRGASREFLAALEQALGIPEGSITTDYEPRTSAAIAVDN</sequence>
<organism evidence="2 3">
    <name type="scientific">Tsukamurella asaccharolytica</name>
    <dbReference type="NCBI Taxonomy" id="2592067"/>
    <lineage>
        <taxon>Bacteria</taxon>
        <taxon>Bacillati</taxon>
        <taxon>Actinomycetota</taxon>
        <taxon>Actinomycetes</taxon>
        <taxon>Mycobacteriales</taxon>
        <taxon>Tsukamurellaceae</taxon>
        <taxon>Tsukamurella</taxon>
    </lineage>
</organism>
<name>A0A5C5RFW2_9ACTN</name>
<feature type="domain" description="HTH cro/C1-type" evidence="1">
    <location>
        <begin position="3"/>
        <end position="62"/>
    </location>
</feature>
<dbReference type="InterPro" id="IPR001387">
    <property type="entry name" value="Cro/C1-type_HTH"/>
</dbReference>
<dbReference type="Proteomes" id="UP000317291">
    <property type="component" value="Unassembled WGS sequence"/>
</dbReference>
<comment type="caution">
    <text evidence="2">The sequence shown here is derived from an EMBL/GenBank/DDBJ whole genome shotgun (WGS) entry which is preliminary data.</text>
</comment>
<dbReference type="SMART" id="SM00530">
    <property type="entry name" value="HTH_XRE"/>
    <property type="match status" value="1"/>
</dbReference>
<dbReference type="PROSITE" id="PS50943">
    <property type="entry name" value="HTH_CROC1"/>
    <property type="match status" value="1"/>
</dbReference>
<dbReference type="CDD" id="cd00093">
    <property type="entry name" value="HTH_XRE"/>
    <property type="match status" value="1"/>
</dbReference>
<evidence type="ECO:0000313" key="2">
    <source>
        <dbReference type="EMBL" id="TWS20985.1"/>
    </source>
</evidence>
<reference evidence="2 3" key="1">
    <citation type="submission" date="2019-06" db="EMBL/GenBank/DDBJ databases">
        <title>Tsukamurella conjunctivitidis sp. nov., Tsukamurella assacharolytica sp. nov. and Tsukamurella sputae sp. nov. isolated from patients with conjunctivitis, bacteraemia (lymphoma) and respiratory infection (sputum) in Hong Kong.</title>
        <authorList>
            <person name="Teng J.L.L."/>
            <person name="Lee H.H."/>
            <person name="Fong J.Y.H."/>
            <person name="Fok K.M.N."/>
            <person name="Lau S.K.P."/>
            <person name="Woo P.C.Y."/>
        </authorList>
    </citation>
    <scope>NUCLEOTIDE SEQUENCE [LARGE SCALE GENOMIC DNA]</scope>
    <source>
        <strain evidence="2 3">HKU71</strain>
    </source>
</reference>
<dbReference type="OrthoDB" id="5149700at2"/>
<dbReference type="GO" id="GO:0003677">
    <property type="term" value="F:DNA binding"/>
    <property type="evidence" value="ECO:0007669"/>
    <property type="project" value="InterPro"/>
</dbReference>
<accession>A0A5C5RFW2</accession>
<protein>
    <submittedName>
        <fullName evidence="2">Helix-turn-helix transcriptional regulator</fullName>
    </submittedName>
</protein>
<dbReference type="EMBL" id="VIGW01000002">
    <property type="protein sequence ID" value="TWS20985.1"/>
    <property type="molecule type" value="Genomic_DNA"/>
</dbReference>
<dbReference type="SUPFAM" id="SSF47413">
    <property type="entry name" value="lambda repressor-like DNA-binding domains"/>
    <property type="match status" value="1"/>
</dbReference>
<dbReference type="Gene3D" id="1.10.260.40">
    <property type="entry name" value="lambda repressor-like DNA-binding domains"/>
    <property type="match status" value="1"/>
</dbReference>
<evidence type="ECO:0000259" key="1">
    <source>
        <dbReference type="PROSITE" id="PS50943"/>
    </source>
</evidence>
<dbReference type="InterPro" id="IPR010982">
    <property type="entry name" value="Lambda_DNA-bd_dom_sf"/>
</dbReference>
<keyword evidence="3" id="KW-1185">Reference proteome</keyword>